<organism evidence="8">
    <name type="scientific">hydrothermal vent metagenome</name>
    <dbReference type="NCBI Taxonomy" id="652676"/>
    <lineage>
        <taxon>unclassified sequences</taxon>
        <taxon>metagenomes</taxon>
        <taxon>ecological metagenomes</taxon>
    </lineage>
</organism>
<feature type="domain" description="RNA polymerase sigma factor 70 region 4 type 2" evidence="7">
    <location>
        <begin position="213"/>
        <end position="264"/>
    </location>
</feature>
<dbReference type="InterPro" id="IPR007627">
    <property type="entry name" value="RNA_pol_sigma70_r2"/>
</dbReference>
<dbReference type="Pfam" id="PF08281">
    <property type="entry name" value="Sigma70_r4_2"/>
    <property type="match status" value="1"/>
</dbReference>
<dbReference type="InterPro" id="IPR013325">
    <property type="entry name" value="RNA_pol_sigma_r2"/>
</dbReference>
<keyword evidence="3" id="KW-0731">Sigma factor</keyword>
<dbReference type="SUPFAM" id="SSF88659">
    <property type="entry name" value="Sigma3 and sigma4 domains of RNA polymerase sigma factors"/>
    <property type="match status" value="1"/>
</dbReference>
<dbReference type="Gene3D" id="1.10.1740.10">
    <property type="match status" value="1"/>
</dbReference>
<keyword evidence="5" id="KW-0804">Transcription</keyword>
<dbReference type="GO" id="GO:0006352">
    <property type="term" value="P:DNA-templated transcription initiation"/>
    <property type="evidence" value="ECO:0007669"/>
    <property type="project" value="InterPro"/>
</dbReference>
<proteinExistence type="inferred from homology"/>
<evidence type="ECO:0000313" key="8">
    <source>
        <dbReference type="EMBL" id="VAW92503.1"/>
    </source>
</evidence>
<accession>A0A3B0ZX03</accession>
<dbReference type="AlphaFoldDB" id="A0A3B0ZX03"/>
<keyword evidence="4" id="KW-0238">DNA-binding</keyword>
<dbReference type="Gene3D" id="1.10.10.10">
    <property type="entry name" value="Winged helix-like DNA-binding domain superfamily/Winged helix DNA-binding domain"/>
    <property type="match status" value="1"/>
</dbReference>
<dbReference type="InterPro" id="IPR039425">
    <property type="entry name" value="RNA_pol_sigma-70-like"/>
</dbReference>
<dbReference type="GO" id="GO:0003677">
    <property type="term" value="F:DNA binding"/>
    <property type="evidence" value="ECO:0007669"/>
    <property type="project" value="UniProtKB-KW"/>
</dbReference>
<evidence type="ECO:0000256" key="2">
    <source>
        <dbReference type="ARBA" id="ARBA00023015"/>
    </source>
</evidence>
<dbReference type="InterPro" id="IPR013249">
    <property type="entry name" value="RNA_pol_sigma70_r4_t2"/>
</dbReference>
<evidence type="ECO:0000256" key="3">
    <source>
        <dbReference type="ARBA" id="ARBA00023082"/>
    </source>
</evidence>
<dbReference type="EMBL" id="UOFR01000015">
    <property type="protein sequence ID" value="VAW92503.1"/>
    <property type="molecule type" value="Genomic_DNA"/>
</dbReference>
<dbReference type="NCBIfam" id="TIGR02937">
    <property type="entry name" value="sigma70-ECF"/>
    <property type="match status" value="1"/>
</dbReference>
<evidence type="ECO:0000256" key="1">
    <source>
        <dbReference type="ARBA" id="ARBA00010641"/>
    </source>
</evidence>
<evidence type="ECO:0000256" key="4">
    <source>
        <dbReference type="ARBA" id="ARBA00023125"/>
    </source>
</evidence>
<feature type="domain" description="RNA polymerase sigma-70 region 2" evidence="6">
    <location>
        <begin position="110"/>
        <end position="176"/>
    </location>
</feature>
<dbReference type="PANTHER" id="PTHR43133">
    <property type="entry name" value="RNA POLYMERASE ECF-TYPE SIGMA FACTO"/>
    <property type="match status" value="1"/>
</dbReference>
<dbReference type="GO" id="GO:0016987">
    <property type="term" value="F:sigma factor activity"/>
    <property type="evidence" value="ECO:0007669"/>
    <property type="project" value="UniProtKB-KW"/>
</dbReference>
<dbReference type="PANTHER" id="PTHR43133:SF8">
    <property type="entry name" value="RNA POLYMERASE SIGMA FACTOR HI_1459-RELATED"/>
    <property type="match status" value="1"/>
</dbReference>
<dbReference type="SUPFAM" id="SSF88946">
    <property type="entry name" value="Sigma2 domain of RNA polymerase sigma factors"/>
    <property type="match status" value="1"/>
</dbReference>
<name>A0A3B0ZX03_9ZZZZ</name>
<gene>
    <name evidence="8" type="ORF">MNBD_GAMMA21-539</name>
</gene>
<dbReference type="InterPro" id="IPR014284">
    <property type="entry name" value="RNA_pol_sigma-70_dom"/>
</dbReference>
<evidence type="ECO:0000256" key="5">
    <source>
        <dbReference type="ARBA" id="ARBA00023163"/>
    </source>
</evidence>
<dbReference type="InterPro" id="IPR036388">
    <property type="entry name" value="WH-like_DNA-bd_sf"/>
</dbReference>
<dbReference type="Pfam" id="PF04542">
    <property type="entry name" value="Sigma70_r2"/>
    <property type="match status" value="1"/>
</dbReference>
<protein>
    <submittedName>
        <fullName evidence="8">RNA polymerase sigma-70 factor</fullName>
    </submittedName>
</protein>
<comment type="similarity">
    <text evidence="1">Belongs to the sigma-70 factor family. ECF subfamily.</text>
</comment>
<evidence type="ECO:0000259" key="7">
    <source>
        <dbReference type="Pfam" id="PF08281"/>
    </source>
</evidence>
<keyword evidence="2" id="KW-0805">Transcription regulation</keyword>
<dbReference type="CDD" id="cd06171">
    <property type="entry name" value="Sigma70_r4"/>
    <property type="match status" value="1"/>
</dbReference>
<evidence type="ECO:0000259" key="6">
    <source>
        <dbReference type="Pfam" id="PF04542"/>
    </source>
</evidence>
<reference evidence="8" key="1">
    <citation type="submission" date="2018-06" db="EMBL/GenBank/DDBJ databases">
        <authorList>
            <person name="Zhirakovskaya E."/>
        </authorList>
    </citation>
    <scope>NUCLEOTIDE SEQUENCE</scope>
</reference>
<sequence length="274" mass="31689">MMSANSHACNTVFTEYSLPLRGNKYSDGNCALINQPVIRKLSSIMSPDHNLKTSSTDGVFLHNHPAYTLKMRLGKPPRIAYIWHTMHDAVKDEQLMLQYKDGDSQAFEVLYSRYRLPMFRYLQNQCGNAAIAEEIFQDVWMNLVRARERYQVTASFKTYIYRLAHNRLIDHYRKQKHGVPSSYDEHEGLLNMNETANHISPQRHVAVEQQVDKLLEAIAQLPEAQREAFLLKEETGLSVEEIATMTNVKPETAKSRIRYAMNKLKEAVEIEHYA</sequence>
<dbReference type="InterPro" id="IPR013324">
    <property type="entry name" value="RNA_pol_sigma_r3/r4-like"/>
</dbReference>